<evidence type="ECO:0000259" key="2">
    <source>
        <dbReference type="Pfam" id="PF01108"/>
    </source>
</evidence>
<name>A0A803J964_XENTR</name>
<dbReference type="InterPro" id="IPR050650">
    <property type="entry name" value="Type-II_Cytokine-TF_Rcpt"/>
</dbReference>
<organism evidence="4">
    <name type="scientific">Xenopus tropicalis</name>
    <name type="common">Western clawed frog</name>
    <name type="synonym">Silurana tropicalis</name>
    <dbReference type="NCBI Taxonomy" id="8364"/>
    <lineage>
        <taxon>Eukaryota</taxon>
        <taxon>Metazoa</taxon>
        <taxon>Chordata</taxon>
        <taxon>Craniata</taxon>
        <taxon>Vertebrata</taxon>
        <taxon>Euteleostomi</taxon>
        <taxon>Amphibia</taxon>
        <taxon>Batrachia</taxon>
        <taxon>Anura</taxon>
        <taxon>Pipoidea</taxon>
        <taxon>Pipidae</taxon>
        <taxon>Xenopodinae</taxon>
        <taxon>Xenopus</taxon>
        <taxon>Silurana</taxon>
    </lineage>
</organism>
<dbReference type="Ensembl" id="ENSXETT00000118192">
    <property type="protein sequence ID" value="ENSXETP00000104413"/>
    <property type="gene ID" value="ENSXETG00000038848"/>
</dbReference>
<dbReference type="SUPFAM" id="SSF49265">
    <property type="entry name" value="Fibronectin type III"/>
    <property type="match status" value="2"/>
</dbReference>
<dbReference type="Pfam" id="PF09294">
    <property type="entry name" value="Interfer-bind"/>
    <property type="match status" value="1"/>
</dbReference>
<dbReference type="InterPro" id="IPR036116">
    <property type="entry name" value="FN3_sf"/>
</dbReference>
<dbReference type="InterPro" id="IPR003961">
    <property type="entry name" value="FN3_dom"/>
</dbReference>
<dbReference type="Pfam" id="PF01108">
    <property type="entry name" value="Tissue_fac"/>
    <property type="match status" value="1"/>
</dbReference>
<proteinExistence type="predicted"/>
<dbReference type="InParanoid" id="A0A803J964"/>
<gene>
    <name evidence="4" type="primary">il10ra</name>
</gene>
<dbReference type="GeneTree" id="ENSGT00510000048847"/>
<dbReference type="AlphaFoldDB" id="A0A803J964"/>
<keyword evidence="1" id="KW-1133">Transmembrane helix</keyword>
<evidence type="ECO:0000259" key="3">
    <source>
        <dbReference type="Pfam" id="PF09294"/>
    </source>
</evidence>
<feature type="transmembrane region" description="Helical" evidence="1">
    <location>
        <begin position="256"/>
        <end position="282"/>
    </location>
</feature>
<dbReference type="PANTHER" id="PTHR20859:SF90">
    <property type="entry name" value="INTERLEUKIN-10 RECEPTOR SUBUNIT ALPHA"/>
    <property type="match status" value="1"/>
</dbReference>
<dbReference type="InterPro" id="IPR015373">
    <property type="entry name" value="Interferon/interleukin_rcp_dom"/>
</dbReference>
<dbReference type="InterPro" id="IPR013783">
    <property type="entry name" value="Ig-like_fold"/>
</dbReference>
<feature type="domain" description="Fibronectin type-III" evidence="2">
    <location>
        <begin position="46"/>
        <end position="134"/>
    </location>
</feature>
<feature type="domain" description="Interferon/interleukin receptor" evidence="3">
    <location>
        <begin position="147"/>
        <end position="247"/>
    </location>
</feature>
<sequence>MAGVYGVTMSSAVTYAVPKAAFICVPLGLFLKKRAECLNGYFLLVGGIPPAPEEVHFDLQFYSHTLLWSPGGPGAEGILYEVQYLKYGTQLWKDVPHCFLTHHLSCDLTEETLPLGIGYFGRVRSILGNQTSDWVRTLRVGNQEVTLPAPSFLLHVDGSSLLVDVSLPQTQAGNFSLHYVDLFPFNNKYIVHIRRTTDNLTVVQEENTTMFHIYNLNTEREYCVAMQLKITSRLNNGILSPETCIYLPVEELNNSALLALATAILVFVTILIFVNIIICLYVRGAVKTPKALKSLIMRSWSWMEKPPMQVSNGTDSIRWEDEFIDSLMMEPRNSPLRSSGDSGFGSQILTIKNSQLQSASLVLCIDDSGVELPESNSDCKKTFQNEDPTFKMHVPEIQAEDSGISLSTGSPCLKRSCSIQVCYGENTNGVRDNNCIEDVNDSRLGYLQQSEPKKNQNSPEMEEAEITQTKDYLQQVKQVLHIDNGIPRHNSNPQVQQEFFQGSWTNINEGVHSSPPFTAAFSPFSRVLCDFRVNVPSLGDVQLLDIIS</sequence>
<dbReference type="Gene3D" id="2.60.40.10">
    <property type="entry name" value="Immunoglobulins"/>
    <property type="match status" value="2"/>
</dbReference>
<reference evidence="4" key="2">
    <citation type="submission" date="2021-03" db="UniProtKB">
        <authorList>
            <consortium name="Ensembl"/>
        </authorList>
    </citation>
    <scope>IDENTIFICATION</scope>
</reference>
<accession>A0A803J964</accession>
<evidence type="ECO:0000256" key="1">
    <source>
        <dbReference type="SAM" id="Phobius"/>
    </source>
</evidence>
<evidence type="ECO:0000313" key="4">
    <source>
        <dbReference type="Ensembl" id="ENSXETP00000104413"/>
    </source>
</evidence>
<dbReference type="PANTHER" id="PTHR20859">
    <property type="entry name" value="INTERFERON/INTERLEUKIN RECEPTOR"/>
    <property type="match status" value="1"/>
</dbReference>
<keyword evidence="1" id="KW-0812">Transmembrane</keyword>
<reference evidence="4" key="1">
    <citation type="journal article" date="2010" name="Science">
        <title>The genome of the Western clawed frog Xenopus tropicalis.</title>
        <authorList>
            <person name="Hellsten U."/>
            <person name="Harland R.M."/>
            <person name="Gilchrist M.J."/>
            <person name="Hendrix D."/>
            <person name="Jurka J."/>
            <person name="Kapitonov V."/>
            <person name="Ovcharenko I."/>
            <person name="Putnam N.H."/>
            <person name="Shu S."/>
            <person name="Taher L."/>
            <person name="Blitz I.L."/>
            <person name="Blumberg B."/>
            <person name="Dichmann D.S."/>
            <person name="Dubchak I."/>
            <person name="Amaya E."/>
            <person name="Detter J.C."/>
            <person name="Fletcher R."/>
            <person name="Gerhard D.S."/>
            <person name="Goodstein D."/>
            <person name="Graves T."/>
            <person name="Grigoriev I.V."/>
            <person name="Grimwood J."/>
            <person name="Kawashima T."/>
            <person name="Lindquist E."/>
            <person name="Lucas S.M."/>
            <person name="Mead P.E."/>
            <person name="Mitros T."/>
            <person name="Ogino H."/>
            <person name="Ohta Y."/>
            <person name="Poliakov A.V."/>
            <person name="Pollet N."/>
            <person name="Robert J."/>
            <person name="Salamov A."/>
            <person name="Sater A.K."/>
            <person name="Schmutz J."/>
            <person name="Terry A."/>
            <person name="Vize P.D."/>
            <person name="Warren W.C."/>
            <person name="Wells D."/>
            <person name="Wills A."/>
            <person name="Wilson R.K."/>
            <person name="Zimmerman L.B."/>
            <person name="Zorn A.M."/>
            <person name="Grainger R."/>
            <person name="Grammer T."/>
            <person name="Khokha M.K."/>
            <person name="Richardson P.M."/>
            <person name="Rokhsar D.S."/>
        </authorList>
    </citation>
    <scope>NUCLEOTIDE SEQUENCE [LARGE SCALE GENOMIC DNA]</scope>
    <source>
        <strain evidence="4">Nigerian</strain>
    </source>
</reference>
<dbReference type="Bgee" id="ENSXETG00000038848">
    <property type="expression patterns" value="Expressed in hematopoietic system and 7 other cell types or tissues"/>
</dbReference>
<keyword evidence="1" id="KW-0472">Membrane</keyword>
<protein>
    <submittedName>
        <fullName evidence="4">Interleukin 10 receptor subunit alpha</fullName>
    </submittedName>
</protein>